<dbReference type="Gene3D" id="3.40.50.300">
    <property type="entry name" value="P-loop containing nucleotide triphosphate hydrolases"/>
    <property type="match status" value="1"/>
</dbReference>
<keyword evidence="7" id="KW-1003">Cell membrane</keyword>
<dbReference type="PROSITE" id="PS00211">
    <property type="entry name" value="ABC_TRANSPORTER_1"/>
    <property type="match status" value="1"/>
</dbReference>
<evidence type="ECO:0000256" key="5">
    <source>
        <dbReference type="ARBA" id="ARBA00022970"/>
    </source>
</evidence>
<feature type="domain" description="CBS" evidence="9">
    <location>
        <begin position="301"/>
        <end position="358"/>
    </location>
</feature>
<evidence type="ECO:0000256" key="7">
    <source>
        <dbReference type="RuleBase" id="RU369116"/>
    </source>
</evidence>
<dbReference type="Proteomes" id="UP001399917">
    <property type="component" value="Unassembled WGS sequence"/>
</dbReference>
<dbReference type="CDD" id="cd03294">
    <property type="entry name" value="ABC_Pro_Gly_Betaine"/>
    <property type="match status" value="1"/>
</dbReference>
<dbReference type="InterPro" id="IPR046342">
    <property type="entry name" value="CBS_dom_sf"/>
</dbReference>
<keyword evidence="11" id="KW-1185">Reference proteome</keyword>
<evidence type="ECO:0000256" key="2">
    <source>
        <dbReference type="ARBA" id="ARBA00022448"/>
    </source>
</evidence>
<keyword evidence="4 7" id="KW-0067">ATP-binding</keyword>
<comment type="subcellular location">
    <subcellularLocation>
        <location evidence="7">Cell inner membrane</location>
        <topology evidence="7">Peripheral membrane protein</topology>
    </subcellularLocation>
</comment>
<dbReference type="PANTHER" id="PTHR43869:SF1">
    <property type="entry name" value="GLYCINE BETAINE_PROLINE BETAINE TRANSPORT SYSTEM ATP-BINDING PROTEIN PROV"/>
    <property type="match status" value="1"/>
</dbReference>
<evidence type="ECO:0000313" key="11">
    <source>
        <dbReference type="Proteomes" id="UP001399917"/>
    </source>
</evidence>
<dbReference type="Pfam" id="PF00005">
    <property type="entry name" value="ABC_tran"/>
    <property type="match status" value="1"/>
</dbReference>
<comment type="subunit">
    <text evidence="7">The complex is probably composed of two ATP-binding proteins, two transmembrane proteins and a solute-binding protein.</text>
</comment>
<evidence type="ECO:0000256" key="4">
    <source>
        <dbReference type="ARBA" id="ARBA00022840"/>
    </source>
</evidence>
<evidence type="ECO:0000256" key="3">
    <source>
        <dbReference type="ARBA" id="ARBA00022741"/>
    </source>
</evidence>
<evidence type="ECO:0000259" key="8">
    <source>
        <dbReference type="PROSITE" id="PS50893"/>
    </source>
</evidence>
<feature type="domain" description="ABC transporter" evidence="8">
    <location>
        <begin position="21"/>
        <end position="281"/>
    </location>
</feature>
<keyword evidence="2 7" id="KW-0813">Transport</keyword>
<gene>
    <name evidence="10" type="ORF">GCM10022404_14880</name>
</gene>
<dbReference type="InterPro" id="IPR003439">
    <property type="entry name" value="ABC_transporter-like_ATP-bd"/>
</dbReference>
<reference evidence="11" key="1">
    <citation type="journal article" date="2019" name="Int. J. Syst. Evol. Microbiol.">
        <title>The Global Catalogue of Microorganisms (GCM) 10K type strain sequencing project: providing services to taxonomists for standard genome sequencing and annotation.</title>
        <authorList>
            <consortium name="The Broad Institute Genomics Platform"/>
            <consortium name="The Broad Institute Genome Sequencing Center for Infectious Disease"/>
            <person name="Wu L."/>
            <person name="Ma J."/>
        </authorList>
    </citation>
    <scope>NUCLEOTIDE SEQUENCE [LARGE SCALE GENOMIC DNA]</scope>
    <source>
        <strain evidence="11">JCM 17190</strain>
    </source>
</reference>
<evidence type="ECO:0000313" key="10">
    <source>
        <dbReference type="EMBL" id="GAA3865608.1"/>
    </source>
</evidence>
<comment type="catalytic activity">
    <reaction evidence="7">
        <text>a quaternary ammonium(out) + ATP + H2O = a quaternary ammonium(in) + ADP + phosphate + H(+)</text>
        <dbReference type="Rhea" id="RHEA:11036"/>
        <dbReference type="ChEBI" id="CHEBI:15377"/>
        <dbReference type="ChEBI" id="CHEBI:15378"/>
        <dbReference type="ChEBI" id="CHEBI:30616"/>
        <dbReference type="ChEBI" id="CHEBI:35267"/>
        <dbReference type="ChEBI" id="CHEBI:43474"/>
        <dbReference type="ChEBI" id="CHEBI:456216"/>
    </reaction>
</comment>
<dbReference type="EC" id="7.6.2.9" evidence="7"/>
<dbReference type="InterPro" id="IPR003593">
    <property type="entry name" value="AAA+_ATPase"/>
</dbReference>
<evidence type="ECO:0000256" key="1">
    <source>
        <dbReference type="ARBA" id="ARBA00005417"/>
    </source>
</evidence>
<dbReference type="InterPro" id="IPR027417">
    <property type="entry name" value="P-loop_NTPase"/>
</dbReference>
<dbReference type="InterPro" id="IPR005892">
    <property type="entry name" value="Gly-betaine_transp_ATP-bd"/>
</dbReference>
<dbReference type="PROSITE" id="PS50893">
    <property type="entry name" value="ABC_TRANSPORTER_2"/>
    <property type="match status" value="1"/>
</dbReference>
<keyword evidence="3 7" id="KW-0547">Nucleotide-binding</keyword>
<dbReference type="InterPro" id="IPR051921">
    <property type="entry name" value="ABC_osmolyte_uptake_ATP-bind"/>
</dbReference>
<dbReference type="InterPro" id="IPR017871">
    <property type="entry name" value="ABC_transporter-like_CS"/>
</dbReference>
<evidence type="ECO:0000256" key="6">
    <source>
        <dbReference type="PROSITE-ProRule" id="PRU00703"/>
    </source>
</evidence>
<dbReference type="RefSeq" id="WP_344845812.1">
    <property type="nucleotide sequence ID" value="NZ_BAABDF010000006.1"/>
</dbReference>
<comment type="caution">
    <text evidence="10">The sequence shown here is derived from an EMBL/GenBank/DDBJ whole genome shotgun (WGS) entry which is preliminary data.</text>
</comment>
<accession>A0ABP7K7D3</accession>
<dbReference type="PANTHER" id="PTHR43869">
    <property type="entry name" value="GLYCINE BETAINE/PROLINE BETAINE TRANSPORT SYSTEM ATP-BINDING PROTEIN PROV"/>
    <property type="match status" value="1"/>
</dbReference>
<dbReference type="SUPFAM" id="SSF54631">
    <property type="entry name" value="CBS-domain pair"/>
    <property type="match status" value="1"/>
</dbReference>
<keyword evidence="6" id="KW-0129">CBS domain</keyword>
<dbReference type="EMBL" id="BAABDF010000006">
    <property type="protein sequence ID" value="GAA3865608.1"/>
    <property type="molecule type" value="Genomic_DNA"/>
</dbReference>
<evidence type="ECO:0000259" key="9">
    <source>
        <dbReference type="PROSITE" id="PS51371"/>
    </source>
</evidence>
<sequence>MGKTEMQTPATAQAAAEEPKVRIRSLYKVFGENPSGAMKHVHAGMSKSELLDQHNHVLGLKDISLDIPPRQIQVIMGLSGSGKSTLIRHLNRLIEPTEGEIWVDGENVLEMDAKQLRDLRRFKMSMVFQKFGLLPHRTVLQNTLYGLEIQGVSEDEADARARKWLDRVGLAGFEDQYPSQLSGGQQQRVGLARALATDADILLMDEAFSALDPLIRTDMQSILLELQEELHKTVIFITHDLDEALRIGDRIAILRDGEIIQSGDPQAILMKPADDYITDFIKDVNRAKVVRIRSIMGATKPSSKGEPVPMSASVEQVLPKLHDSASDCCPVVAPDGSVVGNITIHAAIKALEAPTTDGEGVRYS</sequence>
<name>A0ABP7K7D3_9RHOB</name>
<organism evidence="10 11">
    <name type="scientific">Celeribacter arenosi</name>
    <dbReference type="NCBI Taxonomy" id="792649"/>
    <lineage>
        <taxon>Bacteria</taxon>
        <taxon>Pseudomonadati</taxon>
        <taxon>Pseudomonadota</taxon>
        <taxon>Alphaproteobacteria</taxon>
        <taxon>Rhodobacterales</taxon>
        <taxon>Roseobacteraceae</taxon>
        <taxon>Celeribacter</taxon>
    </lineage>
</organism>
<keyword evidence="7" id="KW-0472">Membrane</keyword>
<dbReference type="InterPro" id="IPR000644">
    <property type="entry name" value="CBS_dom"/>
</dbReference>
<comment type="similarity">
    <text evidence="1 7">Belongs to the ABC transporter superfamily.</text>
</comment>
<proteinExistence type="inferred from homology"/>
<dbReference type="SUPFAM" id="SSF52540">
    <property type="entry name" value="P-loop containing nucleoside triphosphate hydrolases"/>
    <property type="match status" value="1"/>
</dbReference>
<dbReference type="SMART" id="SM00382">
    <property type="entry name" value="AAA"/>
    <property type="match status" value="1"/>
</dbReference>
<keyword evidence="7" id="KW-0997">Cell inner membrane</keyword>
<keyword evidence="5" id="KW-0029">Amino-acid transport</keyword>
<dbReference type="PROSITE" id="PS51371">
    <property type="entry name" value="CBS"/>
    <property type="match status" value="1"/>
</dbReference>
<protein>
    <recommendedName>
        <fullName evidence="7">Quaternary amine transport ATP-binding protein</fullName>
        <ecNumber evidence="7">7.6.2.9</ecNumber>
    </recommendedName>
</protein>
<dbReference type="NCBIfam" id="TIGR01186">
    <property type="entry name" value="proV"/>
    <property type="match status" value="1"/>
</dbReference>
<dbReference type="GO" id="GO:0005524">
    <property type="term" value="F:ATP binding"/>
    <property type="evidence" value="ECO:0007669"/>
    <property type="project" value="UniProtKB-KW"/>
</dbReference>